<dbReference type="RefSeq" id="WP_395512421.1">
    <property type="nucleotide sequence ID" value="NZ_JBBDHD010000093.1"/>
</dbReference>
<proteinExistence type="predicted"/>
<comment type="caution">
    <text evidence="2">The sequence shown here is derived from an EMBL/GenBank/DDBJ whole genome shotgun (WGS) entry which is preliminary data.</text>
</comment>
<organism evidence="2 3">
    <name type="scientific">Streptomyces racemochromogenes</name>
    <dbReference type="NCBI Taxonomy" id="67353"/>
    <lineage>
        <taxon>Bacteria</taxon>
        <taxon>Bacillati</taxon>
        <taxon>Actinomycetota</taxon>
        <taxon>Actinomycetes</taxon>
        <taxon>Kitasatosporales</taxon>
        <taxon>Streptomycetaceae</taxon>
        <taxon>Streptomyces</taxon>
    </lineage>
</organism>
<sequence length="76" mass="8669">MDGTRHEAAGGKEHKRQEPGIGREEQISEHPGPDPVHPEAGDPVAGRSPEELRERQERNMERGRRERRRDQRGAGR</sequence>
<dbReference type="EMBL" id="JBBDHD010000093">
    <property type="protein sequence ID" value="MFH7598745.1"/>
    <property type="molecule type" value="Genomic_DNA"/>
</dbReference>
<evidence type="ECO:0000313" key="2">
    <source>
        <dbReference type="EMBL" id="MFH7598745.1"/>
    </source>
</evidence>
<keyword evidence="3" id="KW-1185">Reference proteome</keyword>
<gene>
    <name evidence="2" type="ORF">WDV06_27165</name>
</gene>
<evidence type="ECO:0000313" key="3">
    <source>
        <dbReference type="Proteomes" id="UP001610631"/>
    </source>
</evidence>
<name>A0ABW7PLA8_9ACTN</name>
<dbReference type="Proteomes" id="UP001610631">
    <property type="component" value="Unassembled WGS sequence"/>
</dbReference>
<evidence type="ECO:0000256" key="1">
    <source>
        <dbReference type="SAM" id="MobiDB-lite"/>
    </source>
</evidence>
<reference evidence="2 3" key="1">
    <citation type="submission" date="2024-03" db="EMBL/GenBank/DDBJ databases">
        <title>Whole genome sequencing of Streptomyces racemochromogenes, to identify antimicrobial biosynthetic gene clusters.</title>
        <authorList>
            <person name="Suryawanshi P."/>
            <person name="Krishnaraj P.U."/>
            <person name="Arun Y.P."/>
            <person name="Suryawanshi M.P."/>
            <person name="Rakshit O."/>
        </authorList>
    </citation>
    <scope>NUCLEOTIDE SEQUENCE [LARGE SCALE GENOMIC DNA]</scope>
    <source>
        <strain evidence="2 3">AUDT626</strain>
    </source>
</reference>
<feature type="compositionally biased region" description="Basic and acidic residues" evidence="1">
    <location>
        <begin position="1"/>
        <end position="40"/>
    </location>
</feature>
<feature type="compositionally biased region" description="Basic and acidic residues" evidence="1">
    <location>
        <begin position="48"/>
        <end position="76"/>
    </location>
</feature>
<accession>A0ABW7PLA8</accession>
<feature type="region of interest" description="Disordered" evidence="1">
    <location>
        <begin position="1"/>
        <end position="76"/>
    </location>
</feature>
<protein>
    <submittedName>
        <fullName evidence="2">Uncharacterized protein</fullName>
    </submittedName>
</protein>